<feature type="compositionally biased region" description="Acidic residues" evidence="1">
    <location>
        <begin position="91"/>
        <end position="100"/>
    </location>
</feature>
<comment type="caution">
    <text evidence="3">The sequence shown here is derived from an EMBL/GenBank/DDBJ whole genome shotgun (WGS) entry which is preliminary data.</text>
</comment>
<feature type="region of interest" description="Disordered" evidence="1">
    <location>
        <begin position="67"/>
        <end position="100"/>
    </location>
</feature>
<feature type="compositionally biased region" description="Basic and acidic residues" evidence="1">
    <location>
        <begin position="70"/>
        <end position="87"/>
    </location>
</feature>
<keyword evidence="2" id="KW-0812">Transmembrane</keyword>
<evidence type="ECO:0000256" key="2">
    <source>
        <dbReference type="SAM" id="Phobius"/>
    </source>
</evidence>
<dbReference type="EMBL" id="BAAANY010000045">
    <property type="protein sequence ID" value="GAA1720735.1"/>
    <property type="molecule type" value="Genomic_DNA"/>
</dbReference>
<proteinExistence type="predicted"/>
<sequence length="100" mass="10690">MAVVVSVLASSAVTFTQDVLAANNFGDDVPGGVAGPLGLFIILLLLIATVLLIRNMNMRIKRLPTSFDEQSVKESKDAESSTKKPDSSDINSDEEDSRAH</sequence>
<keyword evidence="2" id="KW-0472">Membrane</keyword>
<accession>A0ABP4VE61</accession>
<feature type="transmembrane region" description="Helical" evidence="2">
    <location>
        <begin position="31"/>
        <end position="53"/>
    </location>
</feature>
<evidence type="ECO:0000313" key="3">
    <source>
        <dbReference type="EMBL" id="GAA1720735.1"/>
    </source>
</evidence>
<protein>
    <recommendedName>
        <fullName evidence="5">Secreted protein</fullName>
    </recommendedName>
</protein>
<dbReference type="Proteomes" id="UP001500618">
    <property type="component" value="Unassembled WGS sequence"/>
</dbReference>
<name>A0ABP4VE61_9ACTN</name>
<keyword evidence="4" id="KW-1185">Reference proteome</keyword>
<organism evidence="3 4">
    <name type="scientific">Fodinicola feengrottensis</name>
    <dbReference type="NCBI Taxonomy" id="435914"/>
    <lineage>
        <taxon>Bacteria</taxon>
        <taxon>Bacillati</taxon>
        <taxon>Actinomycetota</taxon>
        <taxon>Actinomycetes</taxon>
        <taxon>Mycobacteriales</taxon>
        <taxon>Fodinicola</taxon>
    </lineage>
</organism>
<evidence type="ECO:0000313" key="4">
    <source>
        <dbReference type="Proteomes" id="UP001500618"/>
    </source>
</evidence>
<keyword evidence="2" id="KW-1133">Transmembrane helix</keyword>
<reference evidence="4" key="1">
    <citation type="journal article" date="2019" name="Int. J. Syst. Evol. Microbiol.">
        <title>The Global Catalogue of Microorganisms (GCM) 10K type strain sequencing project: providing services to taxonomists for standard genome sequencing and annotation.</title>
        <authorList>
            <consortium name="The Broad Institute Genomics Platform"/>
            <consortium name="The Broad Institute Genome Sequencing Center for Infectious Disease"/>
            <person name="Wu L."/>
            <person name="Ma J."/>
        </authorList>
    </citation>
    <scope>NUCLEOTIDE SEQUENCE [LARGE SCALE GENOMIC DNA]</scope>
    <source>
        <strain evidence="4">JCM 14718</strain>
    </source>
</reference>
<gene>
    <name evidence="3" type="ORF">GCM10009765_81170</name>
</gene>
<dbReference type="RefSeq" id="WP_344315308.1">
    <property type="nucleotide sequence ID" value="NZ_BAAANY010000045.1"/>
</dbReference>
<evidence type="ECO:0000256" key="1">
    <source>
        <dbReference type="SAM" id="MobiDB-lite"/>
    </source>
</evidence>
<evidence type="ECO:0008006" key="5">
    <source>
        <dbReference type="Google" id="ProtNLM"/>
    </source>
</evidence>